<dbReference type="EMBL" id="BAABIW010000020">
    <property type="protein sequence ID" value="GAA5032869.1"/>
    <property type="molecule type" value="Genomic_DNA"/>
</dbReference>
<accession>A0ABP9JL45</accession>
<evidence type="ECO:0000313" key="1">
    <source>
        <dbReference type="EMBL" id="GAA5032869.1"/>
    </source>
</evidence>
<proteinExistence type="predicted"/>
<comment type="caution">
    <text evidence="1">The sequence shown here is derived from an EMBL/GenBank/DDBJ whole genome shotgun (WGS) entry which is preliminary data.</text>
</comment>
<keyword evidence="2" id="KW-1185">Reference proteome</keyword>
<protein>
    <submittedName>
        <fullName evidence="1">Uncharacterized protein</fullName>
    </submittedName>
</protein>
<reference evidence="2" key="1">
    <citation type="journal article" date="2019" name="Int. J. Syst. Evol. Microbiol.">
        <title>The Global Catalogue of Microorganisms (GCM) 10K type strain sequencing project: providing services to taxonomists for standard genome sequencing and annotation.</title>
        <authorList>
            <consortium name="The Broad Institute Genomics Platform"/>
            <consortium name="The Broad Institute Genome Sequencing Center for Infectious Disease"/>
            <person name="Wu L."/>
            <person name="Ma J."/>
        </authorList>
    </citation>
    <scope>NUCLEOTIDE SEQUENCE [LARGE SCALE GENOMIC DNA]</scope>
    <source>
        <strain evidence="2">JCM 17687</strain>
    </source>
</reference>
<gene>
    <name evidence="1" type="ORF">GCM10023258_32250</name>
</gene>
<sequence>MSELDHRRLGVDLYNATWELLDRASRTPDDDDLMVATAHASAYHWSQVPDVRPVNVGRGHWLCSRVHATLGQADTAAHHAARYVAIARAGGVDDWDLAAALEASARAAAVAGDLEAAGRFEAEAREALTSVADAEDRAVVEADLDTLPRRR</sequence>
<dbReference type="Proteomes" id="UP001500427">
    <property type="component" value="Unassembled WGS sequence"/>
</dbReference>
<organism evidence="1 2">
    <name type="scientific">Terrabacter aeriphilus</name>
    <dbReference type="NCBI Taxonomy" id="515662"/>
    <lineage>
        <taxon>Bacteria</taxon>
        <taxon>Bacillati</taxon>
        <taxon>Actinomycetota</taxon>
        <taxon>Actinomycetes</taxon>
        <taxon>Micrococcales</taxon>
        <taxon>Intrasporangiaceae</taxon>
        <taxon>Terrabacter</taxon>
    </lineage>
</organism>
<name>A0ABP9JL45_9MICO</name>
<evidence type="ECO:0000313" key="2">
    <source>
        <dbReference type="Proteomes" id="UP001500427"/>
    </source>
</evidence>
<dbReference type="RefSeq" id="WP_345508531.1">
    <property type="nucleotide sequence ID" value="NZ_BAABIW010000020.1"/>
</dbReference>